<dbReference type="EMBL" id="BMNY01000001">
    <property type="protein sequence ID" value="GGM72932.1"/>
    <property type="molecule type" value="Genomic_DNA"/>
</dbReference>
<protein>
    <submittedName>
        <fullName evidence="1">Methyltransferase</fullName>
    </submittedName>
</protein>
<dbReference type="SUPFAM" id="SSF53335">
    <property type="entry name" value="S-adenosyl-L-methionine-dependent methyltransferases"/>
    <property type="match status" value="1"/>
</dbReference>
<reference evidence="1" key="1">
    <citation type="journal article" date="2014" name="Int. J. Syst. Evol. Microbiol.">
        <title>Complete genome sequence of Corynebacterium casei LMG S-19264T (=DSM 44701T), isolated from a smear-ripened cheese.</title>
        <authorList>
            <consortium name="US DOE Joint Genome Institute (JGI-PGF)"/>
            <person name="Walter F."/>
            <person name="Albersmeier A."/>
            <person name="Kalinowski J."/>
            <person name="Ruckert C."/>
        </authorList>
    </citation>
    <scope>NUCLEOTIDE SEQUENCE</scope>
    <source>
        <strain evidence="1">JCM 13583</strain>
    </source>
</reference>
<keyword evidence="1" id="KW-0808">Transferase</keyword>
<dbReference type="GO" id="GO:0032259">
    <property type="term" value="P:methylation"/>
    <property type="evidence" value="ECO:0007669"/>
    <property type="project" value="UniProtKB-KW"/>
</dbReference>
<accession>A0AA37BR54</accession>
<evidence type="ECO:0000313" key="1">
    <source>
        <dbReference type="EMBL" id="GGM72932.1"/>
    </source>
</evidence>
<keyword evidence="2" id="KW-1185">Reference proteome</keyword>
<gene>
    <name evidence="1" type="ORF">GCM10007108_08790</name>
</gene>
<dbReference type="RefSeq" id="WP_188680640.1">
    <property type="nucleotide sequence ID" value="NZ_BMNY01000001.1"/>
</dbReference>
<dbReference type="InterPro" id="IPR029063">
    <property type="entry name" value="SAM-dependent_MTases_sf"/>
</dbReference>
<organism evidence="1 2">
    <name type="scientific">Thermogymnomonas acidicola</name>
    <dbReference type="NCBI Taxonomy" id="399579"/>
    <lineage>
        <taxon>Archaea</taxon>
        <taxon>Methanobacteriati</taxon>
        <taxon>Thermoplasmatota</taxon>
        <taxon>Thermoplasmata</taxon>
        <taxon>Thermoplasmatales</taxon>
        <taxon>Thermogymnomonas</taxon>
    </lineage>
</organism>
<dbReference type="Gene3D" id="3.40.50.150">
    <property type="entry name" value="Vaccinia Virus protein VP39"/>
    <property type="match status" value="1"/>
</dbReference>
<keyword evidence="1" id="KW-0489">Methyltransferase</keyword>
<name>A0AA37BR54_9ARCH</name>
<sequence>MRTASTQAELRFLMSLVNDDGKRESTDALINDIVRMIDEGHQREQIERQVKHRHFGLLFQLARGRISARKRFTRWDRVYLDEYSSSFSTPELPGMYRGRRLQGKSIADIGCGAGMQAIFFSLGHCRVTAVEKDPLRYTLALLNSLAYRAKVDVVHSDYASLDPGRIEADVVFSDPLRPREEGVRTMGTLLPSPLALMDFFGQRDYAFDLPPQMRWDNIPVDGEKEYISVDGELNRLTLYTGSLALSGSSAVMLPQGRVIRGDPGEVGLEAIREAGRYVYVPDPAVVHARLLHTVPGISDMRVLESGPRRLVLTSDTEYSGFPGKAYMRISGSSDMVERLRENNIGRVFVRFSSSPGENYSEKMRIEREIRGEGTAYIFKDGSGPFAAVEIP</sequence>
<dbReference type="CDD" id="cd02440">
    <property type="entry name" value="AdoMet_MTases"/>
    <property type="match status" value="1"/>
</dbReference>
<dbReference type="PANTHER" id="PTHR14741">
    <property type="entry name" value="S-ADENOSYLMETHIONINE-DEPENDENT METHYLTRANSFERASE RELATED"/>
    <property type="match status" value="1"/>
</dbReference>
<proteinExistence type="predicted"/>
<dbReference type="AlphaFoldDB" id="A0AA37BR54"/>
<dbReference type="GO" id="GO:0008168">
    <property type="term" value="F:methyltransferase activity"/>
    <property type="evidence" value="ECO:0007669"/>
    <property type="project" value="UniProtKB-KW"/>
</dbReference>
<dbReference type="Proteomes" id="UP000632195">
    <property type="component" value="Unassembled WGS sequence"/>
</dbReference>
<comment type="caution">
    <text evidence="1">The sequence shown here is derived from an EMBL/GenBank/DDBJ whole genome shotgun (WGS) entry which is preliminary data.</text>
</comment>
<dbReference type="PANTHER" id="PTHR14741:SF32">
    <property type="entry name" value="TRIMETHYLGUANOSINE SYNTHASE"/>
    <property type="match status" value="1"/>
</dbReference>
<evidence type="ECO:0000313" key="2">
    <source>
        <dbReference type="Proteomes" id="UP000632195"/>
    </source>
</evidence>
<reference evidence="1" key="2">
    <citation type="submission" date="2022-09" db="EMBL/GenBank/DDBJ databases">
        <authorList>
            <person name="Sun Q."/>
            <person name="Ohkuma M."/>
        </authorList>
    </citation>
    <scope>NUCLEOTIDE SEQUENCE</scope>
    <source>
        <strain evidence="1">JCM 13583</strain>
    </source>
</reference>